<proteinExistence type="predicted"/>
<evidence type="ECO:0000313" key="2">
    <source>
        <dbReference type="EMBL" id="GAA0620480.1"/>
    </source>
</evidence>
<name>A0ABP3S1X4_9ACTN</name>
<dbReference type="EMBL" id="BAAAHE010000018">
    <property type="protein sequence ID" value="GAA0620480.1"/>
    <property type="molecule type" value="Genomic_DNA"/>
</dbReference>
<keyword evidence="1" id="KW-0812">Transmembrane</keyword>
<gene>
    <name evidence="2" type="ORF">GCM10009547_23830</name>
</gene>
<evidence type="ECO:0000256" key="1">
    <source>
        <dbReference type="SAM" id="Phobius"/>
    </source>
</evidence>
<protein>
    <recommendedName>
        <fullName evidence="4">DUF4175 domain-containing protein</fullName>
    </recommendedName>
</protein>
<keyword evidence="1" id="KW-0472">Membrane</keyword>
<dbReference type="RefSeq" id="WP_344604956.1">
    <property type="nucleotide sequence ID" value="NZ_BAAAHE010000018.1"/>
</dbReference>
<comment type="caution">
    <text evidence="2">The sequence shown here is derived from an EMBL/GenBank/DDBJ whole genome shotgun (WGS) entry which is preliminary data.</text>
</comment>
<keyword evidence="3" id="KW-1185">Reference proteome</keyword>
<keyword evidence="1" id="KW-1133">Transmembrane helix</keyword>
<sequence length="56" mass="6600">MYVWMWRHLPGPWFVRLGLTVVLAFLALYLLFEHIFPWVDPKLPFNQVEIEGGAGQ</sequence>
<evidence type="ECO:0008006" key="4">
    <source>
        <dbReference type="Google" id="ProtNLM"/>
    </source>
</evidence>
<feature type="transmembrane region" description="Helical" evidence="1">
    <location>
        <begin position="13"/>
        <end position="32"/>
    </location>
</feature>
<accession>A0ABP3S1X4</accession>
<reference evidence="3" key="1">
    <citation type="journal article" date="2019" name="Int. J. Syst. Evol. Microbiol.">
        <title>The Global Catalogue of Microorganisms (GCM) 10K type strain sequencing project: providing services to taxonomists for standard genome sequencing and annotation.</title>
        <authorList>
            <consortium name="The Broad Institute Genomics Platform"/>
            <consortium name="The Broad Institute Genome Sequencing Center for Infectious Disease"/>
            <person name="Wu L."/>
            <person name="Ma J."/>
        </authorList>
    </citation>
    <scope>NUCLEOTIDE SEQUENCE [LARGE SCALE GENOMIC DNA]</scope>
    <source>
        <strain evidence="3">JCM 10671</strain>
    </source>
</reference>
<dbReference type="Proteomes" id="UP001500957">
    <property type="component" value="Unassembled WGS sequence"/>
</dbReference>
<organism evidence="2 3">
    <name type="scientific">Sporichthya brevicatena</name>
    <dbReference type="NCBI Taxonomy" id="171442"/>
    <lineage>
        <taxon>Bacteria</taxon>
        <taxon>Bacillati</taxon>
        <taxon>Actinomycetota</taxon>
        <taxon>Actinomycetes</taxon>
        <taxon>Sporichthyales</taxon>
        <taxon>Sporichthyaceae</taxon>
        <taxon>Sporichthya</taxon>
    </lineage>
</organism>
<evidence type="ECO:0000313" key="3">
    <source>
        <dbReference type="Proteomes" id="UP001500957"/>
    </source>
</evidence>